<evidence type="ECO:0000256" key="1">
    <source>
        <dbReference type="SAM" id="MobiDB-lite"/>
    </source>
</evidence>
<name>A0A9Q3E4S5_9BASI</name>
<dbReference type="Proteomes" id="UP000765509">
    <property type="component" value="Unassembled WGS sequence"/>
</dbReference>
<protein>
    <submittedName>
        <fullName evidence="2">Uncharacterized protein</fullName>
    </submittedName>
</protein>
<gene>
    <name evidence="2" type="ORF">O181_052001</name>
</gene>
<feature type="compositionally biased region" description="Low complexity" evidence="1">
    <location>
        <begin position="26"/>
        <end position="36"/>
    </location>
</feature>
<feature type="region of interest" description="Disordered" evidence="1">
    <location>
        <begin position="1"/>
        <end position="36"/>
    </location>
</feature>
<keyword evidence="3" id="KW-1185">Reference proteome</keyword>
<dbReference type="AlphaFoldDB" id="A0A9Q3E4S5"/>
<reference evidence="2" key="1">
    <citation type="submission" date="2021-03" db="EMBL/GenBank/DDBJ databases">
        <title>Draft genome sequence of rust myrtle Austropuccinia psidii MF-1, a brazilian biotype.</title>
        <authorList>
            <person name="Quecine M.C."/>
            <person name="Pachon D.M.R."/>
            <person name="Bonatelli M.L."/>
            <person name="Correr F.H."/>
            <person name="Franceschini L.M."/>
            <person name="Leite T.F."/>
            <person name="Margarido G.R.A."/>
            <person name="Almeida C.A."/>
            <person name="Ferrarezi J.A."/>
            <person name="Labate C.A."/>
        </authorList>
    </citation>
    <scope>NUCLEOTIDE SEQUENCE</scope>
    <source>
        <strain evidence="2">MF-1</strain>
    </source>
</reference>
<comment type="caution">
    <text evidence="2">The sequence shown here is derived from an EMBL/GenBank/DDBJ whole genome shotgun (WGS) entry which is preliminary data.</text>
</comment>
<accession>A0A9Q3E4S5</accession>
<organism evidence="2 3">
    <name type="scientific">Austropuccinia psidii MF-1</name>
    <dbReference type="NCBI Taxonomy" id="1389203"/>
    <lineage>
        <taxon>Eukaryota</taxon>
        <taxon>Fungi</taxon>
        <taxon>Dikarya</taxon>
        <taxon>Basidiomycota</taxon>
        <taxon>Pucciniomycotina</taxon>
        <taxon>Pucciniomycetes</taxon>
        <taxon>Pucciniales</taxon>
        <taxon>Sphaerophragmiaceae</taxon>
        <taxon>Austropuccinia</taxon>
    </lineage>
</organism>
<proteinExistence type="predicted"/>
<evidence type="ECO:0000313" key="3">
    <source>
        <dbReference type="Proteomes" id="UP000765509"/>
    </source>
</evidence>
<evidence type="ECO:0000313" key="2">
    <source>
        <dbReference type="EMBL" id="MBW0512286.1"/>
    </source>
</evidence>
<dbReference type="EMBL" id="AVOT02022709">
    <property type="protein sequence ID" value="MBW0512286.1"/>
    <property type="molecule type" value="Genomic_DNA"/>
</dbReference>
<sequence>MNSSGSQTAEVFKRLLTSNAEPPPSTSGRSSAQSISSLARRSSSGFVSISDLLPASLVLEDDTAVEVGADSVLAEATTSSPTPNSSRDAQIRGSGKYIQKVSGVVIGVLYSSNQNRVFSRIADRQRRTKKENKD</sequence>